<dbReference type="GO" id="GO:0006782">
    <property type="term" value="P:protoporphyrinogen IX biosynthetic process"/>
    <property type="evidence" value="ECO:0007669"/>
    <property type="project" value="UniProtKB-UniPathway"/>
</dbReference>
<evidence type="ECO:0000313" key="16">
    <source>
        <dbReference type="Proteomes" id="UP000245207"/>
    </source>
</evidence>
<dbReference type="Proteomes" id="UP000245207">
    <property type="component" value="Unassembled WGS sequence"/>
</dbReference>
<feature type="domain" description="Uroporphyrinogen decarboxylase (URO-D)" evidence="13">
    <location>
        <begin position="59"/>
        <end position="68"/>
    </location>
</feature>
<evidence type="ECO:0000256" key="3">
    <source>
        <dbReference type="ARBA" id="ARBA00004804"/>
    </source>
</evidence>
<dbReference type="SUPFAM" id="SSF51726">
    <property type="entry name" value="UROD/MetE-like"/>
    <property type="match status" value="2"/>
</dbReference>
<dbReference type="InterPro" id="IPR038071">
    <property type="entry name" value="UROD/MetE-like_sf"/>
</dbReference>
<dbReference type="EC" id="4.1.1.37" evidence="6"/>
<name>A0A2U1QE94_ARTAN</name>
<evidence type="ECO:0000259" key="13">
    <source>
        <dbReference type="PROSITE" id="PS00906"/>
    </source>
</evidence>
<evidence type="ECO:0000256" key="5">
    <source>
        <dbReference type="ARBA" id="ARBA00011738"/>
    </source>
</evidence>
<dbReference type="GO" id="GO:0004853">
    <property type="term" value="F:uroporphyrinogen decarboxylase activity"/>
    <property type="evidence" value="ECO:0007669"/>
    <property type="project" value="UniProtKB-EC"/>
</dbReference>
<keyword evidence="9" id="KW-0456">Lyase</keyword>
<accession>A0A2U1QE94</accession>
<dbReference type="EMBL" id="PKPP01000187">
    <property type="protein sequence ID" value="PWA96283.1"/>
    <property type="molecule type" value="Genomic_DNA"/>
</dbReference>
<comment type="function">
    <text evidence="1">Catalyzes the decarboxylation of four acetate groups of uroporphyrinogen-III to yield coproporphyrinogen-III.</text>
</comment>
<feature type="compositionally biased region" description="Low complexity" evidence="12">
    <location>
        <begin position="536"/>
        <end position="557"/>
    </location>
</feature>
<comment type="catalytic activity">
    <reaction evidence="11">
        <text>uroporphyrinogen III + 4 H(+) = coproporphyrinogen III + 4 CO2</text>
        <dbReference type="Rhea" id="RHEA:19865"/>
        <dbReference type="ChEBI" id="CHEBI:15378"/>
        <dbReference type="ChEBI" id="CHEBI:16526"/>
        <dbReference type="ChEBI" id="CHEBI:57308"/>
        <dbReference type="ChEBI" id="CHEBI:57309"/>
        <dbReference type="EC" id="4.1.1.37"/>
    </reaction>
</comment>
<dbReference type="InterPro" id="IPR006361">
    <property type="entry name" value="Uroporphyrinogen_deCO2ase_HemE"/>
</dbReference>
<dbReference type="PROSITE" id="PS00907">
    <property type="entry name" value="UROD_2"/>
    <property type="match status" value="2"/>
</dbReference>
<evidence type="ECO:0000256" key="6">
    <source>
        <dbReference type="ARBA" id="ARBA00012288"/>
    </source>
</evidence>
<protein>
    <recommendedName>
        <fullName evidence="6">uroporphyrinogen decarboxylase</fullName>
        <ecNumber evidence="6">4.1.1.37</ecNumber>
    </recommendedName>
</protein>
<organism evidence="15 16">
    <name type="scientific">Artemisia annua</name>
    <name type="common">Sweet wormwood</name>
    <dbReference type="NCBI Taxonomy" id="35608"/>
    <lineage>
        <taxon>Eukaryota</taxon>
        <taxon>Viridiplantae</taxon>
        <taxon>Streptophyta</taxon>
        <taxon>Embryophyta</taxon>
        <taxon>Tracheophyta</taxon>
        <taxon>Spermatophyta</taxon>
        <taxon>Magnoliopsida</taxon>
        <taxon>eudicotyledons</taxon>
        <taxon>Gunneridae</taxon>
        <taxon>Pentapetalae</taxon>
        <taxon>asterids</taxon>
        <taxon>campanulids</taxon>
        <taxon>Asterales</taxon>
        <taxon>Asteraceae</taxon>
        <taxon>Asteroideae</taxon>
        <taxon>Anthemideae</taxon>
        <taxon>Artemisiinae</taxon>
        <taxon>Artemisia</taxon>
    </lineage>
</organism>
<dbReference type="FunFam" id="3.20.20.210:FF:000006">
    <property type="entry name" value="Uroporphyrinogen decarboxylase"/>
    <property type="match status" value="1"/>
</dbReference>
<comment type="pathway">
    <text evidence="3">Porphyrin-containing compound metabolism; protoporphyrin-IX biosynthesis; coproporphyrinogen-III from 5-aminolevulinate: step 4/4.</text>
</comment>
<dbReference type="InterPro" id="IPR000257">
    <property type="entry name" value="Uroporphyrinogen_deCOase"/>
</dbReference>
<comment type="similarity">
    <text evidence="4">Belongs to the uroporphyrinogen decarboxylase family.</text>
</comment>
<dbReference type="UniPathway" id="UPA00251">
    <property type="reaction ID" value="UER00321"/>
</dbReference>
<evidence type="ECO:0000313" key="15">
    <source>
        <dbReference type="EMBL" id="PWA96283.1"/>
    </source>
</evidence>
<dbReference type="PROSITE" id="PS00906">
    <property type="entry name" value="UROD_1"/>
    <property type="match status" value="1"/>
</dbReference>
<dbReference type="Pfam" id="PF01208">
    <property type="entry name" value="URO-D"/>
    <property type="match status" value="3"/>
</dbReference>
<feature type="domain" description="Uroporphyrinogen decarboxylase (URO-D)" evidence="14">
    <location>
        <begin position="185"/>
        <end position="201"/>
    </location>
</feature>
<proteinExistence type="inferred from homology"/>
<evidence type="ECO:0000256" key="2">
    <source>
        <dbReference type="ARBA" id="ARBA00004229"/>
    </source>
</evidence>
<evidence type="ECO:0000259" key="14">
    <source>
        <dbReference type="PROSITE" id="PS00907"/>
    </source>
</evidence>
<evidence type="ECO:0000256" key="9">
    <source>
        <dbReference type="ARBA" id="ARBA00023239"/>
    </source>
</evidence>
<dbReference type="GO" id="GO:0015995">
    <property type="term" value="P:chlorophyll biosynthetic process"/>
    <property type="evidence" value="ECO:0007669"/>
    <property type="project" value="UniProtKB-KW"/>
</dbReference>
<dbReference type="AlphaFoldDB" id="A0A2U1QE94"/>
<comment type="caution">
    <text evidence="15">The sequence shown here is derived from an EMBL/GenBank/DDBJ whole genome shotgun (WGS) entry which is preliminary data.</text>
</comment>
<keyword evidence="16" id="KW-1185">Reference proteome</keyword>
<dbReference type="GO" id="GO:0009507">
    <property type="term" value="C:chloroplast"/>
    <property type="evidence" value="ECO:0007669"/>
    <property type="project" value="UniProtKB-SubCell"/>
</dbReference>
<reference evidence="15 16" key="1">
    <citation type="journal article" date="2018" name="Mol. Plant">
        <title>The genome of Artemisia annua provides insight into the evolution of Asteraceae family and artemisinin biosynthesis.</title>
        <authorList>
            <person name="Shen Q."/>
            <person name="Zhang L."/>
            <person name="Liao Z."/>
            <person name="Wang S."/>
            <person name="Yan T."/>
            <person name="Shi P."/>
            <person name="Liu M."/>
            <person name="Fu X."/>
            <person name="Pan Q."/>
            <person name="Wang Y."/>
            <person name="Lv Z."/>
            <person name="Lu X."/>
            <person name="Zhang F."/>
            <person name="Jiang W."/>
            <person name="Ma Y."/>
            <person name="Chen M."/>
            <person name="Hao X."/>
            <person name="Li L."/>
            <person name="Tang Y."/>
            <person name="Lv G."/>
            <person name="Zhou Y."/>
            <person name="Sun X."/>
            <person name="Brodelius P.E."/>
            <person name="Rose J.K.C."/>
            <person name="Tang K."/>
        </authorList>
    </citation>
    <scope>NUCLEOTIDE SEQUENCE [LARGE SCALE GENOMIC DNA]</scope>
    <source>
        <strain evidence="16">cv. Huhao1</strain>
        <tissue evidence="15">Leaf</tissue>
    </source>
</reference>
<evidence type="ECO:0000256" key="1">
    <source>
        <dbReference type="ARBA" id="ARBA00002448"/>
    </source>
</evidence>
<keyword evidence="8" id="KW-0149">Chlorophyll biosynthesis</keyword>
<dbReference type="Gene3D" id="3.20.20.210">
    <property type="match status" value="2"/>
</dbReference>
<feature type="region of interest" description="Disordered" evidence="12">
    <location>
        <begin position="514"/>
        <end position="569"/>
    </location>
</feature>
<dbReference type="CDD" id="cd00717">
    <property type="entry name" value="URO-D"/>
    <property type="match status" value="1"/>
</dbReference>
<comment type="subunit">
    <text evidence="5">Homodimer.</text>
</comment>
<evidence type="ECO:0000256" key="4">
    <source>
        <dbReference type="ARBA" id="ARBA00009935"/>
    </source>
</evidence>
<evidence type="ECO:0000256" key="12">
    <source>
        <dbReference type="SAM" id="MobiDB-lite"/>
    </source>
</evidence>
<keyword evidence="7" id="KW-0210">Decarboxylase</keyword>
<gene>
    <name evidence="15" type="ORF">CTI12_AA041780</name>
</gene>
<evidence type="ECO:0000256" key="10">
    <source>
        <dbReference type="ARBA" id="ARBA00023244"/>
    </source>
</evidence>
<comment type="subcellular location">
    <subcellularLocation>
        <location evidence="2">Plastid</location>
        <location evidence="2">Chloroplast</location>
    </subcellularLocation>
</comment>
<feature type="domain" description="Uroporphyrinogen decarboxylase (URO-D)" evidence="14">
    <location>
        <begin position="304"/>
        <end position="320"/>
    </location>
</feature>
<dbReference type="PANTHER" id="PTHR21091:SF169">
    <property type="entry name" value="UROPORPHYRINOGEN DECARBOXYLASE"/>
    <property type="match status" value="1"/>
</dbReference>
<evidence type="ECO:0000256" key="8">
    <source>
        <dbReference type="ARBA" id="ARBA00023171"/>
    </source>
</evidence>
<dbReference type="PANTHER" id="PTHR21091">
    <property type="entry name" value="METHYLTETRAHYDROFOLATE:HOMOCYSTEINE METHYLTRANSFERASE RELATED"/>
    <property type="match status" value="1"/>
</dbReference>
<evidence type="ECO:0000256" key="11">
    <source>
        <dbReference type="ARBA" id="ARBA00048033"/>
    </source>
</evidence>
<dbReference type="OrthoDB" id="339900at2759"/>
<evidence type="ECO:0000256" key="7">
    <source>
        <dbReference type="ARBA" id="ARBA00022793"/>
    </source>
</evidence>
<sequence length="569" mass="62350">MSTMYTCSIPSFSLSNSTFPRPNRIICSAGVSVAERKAVNTSEPLLLNAVRGEDVERPPVWLMRQAGRYMKAGLYNHIYLFHIYGDFCSTLDLILVFVWQSYQTLCEKHPSFRERSENVDLVVEISLQPWKVFKPDGVILFSDILTPLPGMNIPFDIVKGKGPIIFDPISTADDVAQVNNEAAVLGFVGAPFTLASYVVEGGSSKNFTKIKKLAFSQPESYQTLCEKHPSFRERSENVDLVVEISLQPWKVFKPDGVILFSDILTPLPGMNIPFDIVKGKGPIIFDPISTADDVAQVNNEAAVLGFVGAPFTLASYVVEGGSSKNFTKIKKLAFSQPEVLHALLQKFATSMAKYIQYQADKGAQAVQIFDSWATELSPVDFEEFSLPYLKQIVDTVKQTHPTLPLILYASGSGGLLERLPLTGVDVVSLDWTVDMAEGRKRLGTDIAVQGNVDPGVLFGSKEFITNRINDTVKKAGKGKHILNLGHGIKVGTPEENVAHFFEVAKGLRIKKPPTTNEQLTEADLPLSIDEVIQEVSQTTTDASSPPSSPSEGSSQQSVEEDVTVSPQST</sequence>
<keyword evidence="10" id="KW-0627">Porphyrin biosynthesis</keyword>
<dbReference type="STRING" id="35608.A0A2U1QE94"/>